<protein>
    <recommendedName>
        <fullName evidence="11">HhH-GPD domain-containing protein</fullName>
    </recommendedName>
</protein>
<dbReference type="GO" id="GO:0141166">
    <property type="term" value="P:chromosomal 5-methylcytosine DNA demethylation pathway"/>
    <property type="evidence" value="ECO:0007669"/>
    <property type="project" value="InterPro"/>
</dbReference>
<name>A0AA86VW56_9FABA</name>
<feature type="region of interest" description="Disordered" evidence="10">
    <location>
        <begin position="84"/>
        <end position="160"/>
    </location>
</feature>
<dbReference type="GO" id="GO:0005634">
    <property type="term" value="C:nucleus"/>
    <property type="evidence" value="ECO:0007669"/>
    <property type="project" value="UniProtKB-SubCell"/>
</dbReference>
<dbReference type="Pfam" id="PF15628">
    <property type="entry name" value="RRM_DME"/>
    <property type="match status" value="1"/>
</dbReference>
<accession>A0AA86VW56</accession>
<feature type="region of interest" description="Disordered" evidence="10">
    <location>
        <begin position="435"/>
        <end position="457"/>
    </location>
</feature>
<comment type="similarity">
    <text evidence="3">Belongs to the DNA glycosylase family. DEMETER subfamily.</text>
</comment>
<dbReference type="Gramene" id="rna-AYBTSS11_LOCUS2846">
    <property type="protein sequence ID" value="CAJ1887835.1"/>
    <property type="gene ID" value="gene-AYBTSS11_LOCUS2846"/>
</dbReference>
<dbReference type="InterPro" id="IPR003265">
    <property type="entry name" value="HhH-GPD_domain"/>
</dbReference>
<dbReference type="SMART" id="SM00525">
    <property type="entry name" value="FES"/>
    <property type="match status" value="1"/>
</dbReference>
<feature type="compositionally biased region" description="Basic residues" evidence="10">
    <location>
        <begin position="381"/>
        <end position="402"/>
    </location>
</feature>
<keyword evidence="8" id="KW-0238">DNA-binding</keyword>
<dbReference type="PANTHER" id="PTHR46213">
    <property type="entry name" value="TRANSCRIPTIONAL ACTIVATOR DEMETER"/>
    <property type="match status" value="1"/>
</dbReference>
<dbReference type="GO" id="GO:0003677">
    <property type="term" value="F:DNA binding"/>
    <property type="evidence" value="ECO:0007669"/>
    <property type="project" value="UniProtKB-KW"/>
</dbReference>
<feature type="region of interest" description="Disordered" evidence="10">
    <location>
        <begin position="1464"/>
        <end position="1518"/>
    </location>
</feature>
<feature type="region of interest" description="Disordered" evidence="10">
    <location>
        <begin position="379"/>
        <end position="402"/>
    </location>
</feature>
<dbReference type="GO" id="GO:0006284">
    <property type="term" value="P:base-excision repair"/>
    <property type="evidence" value="ECO:0007669"/>
    <property type="project" value="InterPro"/>
</dbReference>
<dbReference type="EMBL" id="OY731398">
    <property type="protein sequence ID" value="CAJ1887835.1"/>
    <property type="molecule type" value="Genomic_DNA"/>
</dbReference>
<keyword evidence="5" id="KW-0479">Metal-binding</keyword>
<proteinExistence type="inferred from homology"/>
<comment type="cofactor">
    <cofactor evidence="1">
        <name>[4Fe-4S] cluster</name>
        <dbReference type="ChEBI" id="CHEBI:49883"/>
    </cofactor>
</comment>
<keyword evidence="4" id="KW-0004">4Fe-4S</keyword>
<dbReference type="PANTHER" id="PTHR46213:SF13">
    <property type="entry name" value="DEMETER-LIKE PROTEIN 2-RELATED"/>
    <property type="match status" value="1"/>
</dbReference>
<comment type="subcellular location">
    <subcellularLocation>
        <location evidence="2">Nucleus</location>
    </subcellularLocation>
</comment>
<dbReference type="SUPFAM" id="SSF48150">
    <property type="entry name" value="DNA-glycosylase"/>
    <property type="match status" value="1"/>
</dbReference>
<evidence type="ECO:0000256" key="2">
    <source>
        <dbReference type="ARBA" id="ARBA00004123"/>
    </source>
</evidence>
<dbReference type="InterPro" id="IPR011257">
    <property type="entry name" value="DNA_glycosylase"/>
</dbReference>
<sequence>MHKRLTGVNYWGIDPLHGSSYFPYSSKEFPQIATHPDNTRAAEDTVFQEGKEKNPAAKHNDPNCIIYDLTREVAAESTLHIENHNHKKELNHDFDLNKTPLPKSKRRKHRPKVIKESKPRRTSKKVTAESVQSKGNPTDKRKQRRKGLKTSFTPQTEVTEKMTKPWISESANTTCRRSLNFDTREQARENAGYRKTRNFDKDTRVVIEEKQSYLYQKYNFLRTNPNLNYNSCSRAQLSPNDGKFFSREYGVQAVGSKRKQPSIEQDNSSSINMIGAEYYTEQAYCQDYVIQFQNVQKKRRSEKGRTSSTSCKSSVTATKDVEPATYLQDARLHSHVSSPNCWNSVSEYSAAGLPVMITAIESDIHDKLQSLEYNLSLGQKRPTKRRSRVSTRIHAHPAHNAKQKCSSNRQTFMDAKRPQTCIDALVADMGATLTKKKRTRKRSTPVNSTFSCTHEKQHNTSGIAPEDIWKKIHTVEALTEQFRCLTINRETQEPDRTIIPHKKPSDAKIMQITRAKVDIDKETDRVCTLLLADINRPGIDGSETDKAKWWEEERKVFHGRADSFIARMHLVQGDRRFSMWKGSVVDSVVGVFLTQNVSDHLSSSAFMSLAARFPLRSNSDHKTCYKESTSFTVNEPQECVVEPEENENLKKKIFDQSGCELNSMIKDESNSNMFESAQRHKSELSRVESGAISVVTEEGKENLCHGSVRKELNNVFSPQCSPITSQISGDHLIDQNSGSVRKELNDVFSPQCSPITSQISGDHSIDQNPEKLGSFADSNSEIEDLSSAAQYNIYHNRTSFRELLEMASSTMMHKVNSQRSKSPENFRYAYDHSIDWNHANLVENLGKSDVTRVSVDVPITNEYTSEIIPNSETLAVNCYKPLQIQVPSNGSSKDKGKNDKISSFPTASYPQAAIVHSQGQTQDPMQKERKLDFGDPNNEMGNKKEKIHSTPIRSRTKKHGEEKTQAQAGKRERSENNMDTVDWDAVRRADVNEISNIIKERGMNNMLADRIQSFLNRMVDKHKAIDLEWLRDVPPDQTKEFLLSILGLGLKSTECVRLLTLHHLAFPVDTNVARIAVRLGWVPLQPLPESLQLHLLELYELHYQLITFGKVFCTKNKPNCNACPMRGECRHFASAFASARLALPGPEEKEEELTSRKKAAQQNPSTVINKLPLPFPEDTIQEEFQHTKVFMQLQNEPFVEMPTTPEPERYQPPQNDIEDAFKEESCEIPTTNLNIEEFTLNVQNYMQQNMELQEGEMSKALVALHPNVASISTPKLKDVSRLRTEHYVYELPDSHPLLNGWEQRETDDPGKYLLAIWAPGEKADSIQPPERKCSSQNYDQLCKEDECFACSSLCEANSQIVRGTILIPCRTAMRGSFPLNGTYFQVNEVFADNDSSINPISVPRSWIWNLDRRKVYFGTSVTSIFKVIPIGQKSEQNGSLNSRLIATLGYVCVRGFDRTSRAPRPLLARLHFPRSKKPKKKDNTKKKSKSTKKSKQNKEQPESLSKPKKAGKSSNQKM</sequence>
<evidence type="ECO:0000256" key="10">
    <source>
        <dbReference type="SAM" id="MobiDB-lite"/>
    </source>
</evidence>
<dbReference type="SMART" id="SM00478">
    <property type="entry name" value="ENDO3c"/>
    <property type="match status" value="1"/>
</dbReference>
<evidence type="ECO:0000313" key="13">
    <source>
        <dbReference type="Proteomes" id="UP001189624"/>
    </source>
</evidence>
<keyword evidence="13" id="KW-1185">Reference proteome</keyword>
<keyword evidence="7" id="KW-0411">Iron-sulfur</keyword>
<reference evidence="12" key="1">
    <citation type="submission" date="2023-10" db="EMBL/GenBank/DDBJ databases">
        <authorList>
            <person name="Domelevo Entfellner J.-B."/>
        </authorList>
    </citation>
    <scope>NUCLEOTIDE SEQUENCE</scope>
</reference>
<keyword evidence="9" id="KW-0539">Nucleus</keyword>
<dbReference type="InterPro" id="IPR044811">
    <property type="entry name" value="DME/ROS1"/>
</dbReference>
<gene>
    <name evidence="12" type="ORF">AYBTSS11_LOCUS2846</name>
</gene>
<feature type="domain" description="HhH-GPD" evidence="11">
    <location>
        <begin position="963"/>
        <end position="1111"/>
    </location>
</feature>
<evidence type="ECO:0000259" key="11">
    <source>
        <dbReference type="SMART" id="SM00478"/>
    </source>
</evidence>
<evidence type="ECO:0000256" key="8">
    <source>
        <dbReference type="ARBA" id="ARBA00023125"/>
    </source>
</evidence>
<evidence type="ECO:0000256" key="5">
    <source>
        <dbReference type="ARBA" id="ARBA00022723"/>
    </source>
</evidence>
<feature type="region of interest" description="Disordered" evidence="10">
    <location>
        <begin position="916"/>
        <end position="977"/>
    </location>
</feature>
<dbReference type="Gene3D" id="1.10.1670.10">
    <property type="entry name" value="Helix-hairpin-Helix base-excision DNA repair enzymes (C-terminal)"/>
    <property type="match status" value="1"/>
</dbReference>
<evidence type="ECO:0000256" key="7">
    <source>
        <dbReference type="ARBA" id="ARBA00023014"/>
    </source>
</evidence>
<dbReference type="InterPro" id="IPR028925">
    <property type="entry name" value="RRM_DME"/>
</dbReference>
<dbReference type="InterPro" id="IPR023170">
    <property type="entry name" value="HhH_base_excis_C"/>
</dbReference>
<dbReference type="GO" id="GO:0046872">
    <property type="term" value="F:metal ion binding"/>
    <property type="evidence" value="ECO:0007669"/>
    <property type="project" value="UniProtKB-KW"/>
</dbReference>
<evidence type="ECO:0000256" key="6">
    <source>
        <dbReference type="ARBA" id="ARBA00023004"/>
    </source>
</evidence>
<evidence type="ECO:0000256" key="1">
    <source>
        <dbReference type="ARBA" id="ARBA00001966"/>
    </source>
</evidence>
<evidence type="ECO:0000256" key="9">
    <source>
        <dbReference type="ARBA" id="ARBA00023242"/>
    </source>
</evidence>
<feature type="compositionally biased region" description="Basic and acidic residues" evidence="10">
    <location>
        <begin position="84"/>
        <end position="96"/>
    </location>
</feature>
<feature type="compositionally biased region" description="Basic and acidic residues" evidence="10">
    <location>
        <begin position="959"/>
        <end position="976"/>
    </location>
</feature>
<evidence type="ECO:0000256" key="4">
    <source>
        <dbReference type="ARBA" id="ARBA00022485"/>
    </source>
</evidence>
<dbReference type="GO" id="GO:0035514">
    <property type="term" value="F:DNA demethylase activity"/>
    <property type="evidence" value="ECO:0007669"/>
    <property type="project" value="InterPro"/>
</dbReference>
<organism evidence="12 13">
    <name type="scientific">Sphenostylis stenocarpa</name>
    <dbReference type="NCBI Taxonomy" id="92480"/>
    <lineage>
        <taxon>Eukaryota</taxon>
        <taxon>Viridiplantae</taxon>
        <taxon>Streptophyta</taxon>
        <taxon>Embryophyta</taxon>
        <taxon>Tracheophyta</taxon>
        <taxon>Spermatophyta</taxon>
        <taxon>Magnoliopsida</taxon>
        <taxon>eudicotyledons</taxon>
        <taxon>Gunneridae</taxon>
        <taxon>Pentapetalae</taxon>
        <taxon>rosids</taxon>
        <taxon>fabids</taxon>
        <taxon>Fabales</taxon>
        <taxon>Fabaceae</taxon>
        <taxon>Papilionoideae</taxon>
        <taxon>50 kb inversion clade</taxon>
        <taxon>NPAAA clade</taxon>
        <taxon>indigoferoid/millettioid clade</taxon>
        <taxon>Phaseoleae</taxon>
        <taxon>Sphenostylis</taxon>
    </lineage>
</organism>
<dbReference type="InterPro" id="IPR003651">
    <property type="entry name" value="Endonuclease3_FeS-loop_motif"/>
</dbReference>
<feature type="compositionally biased region" description="Basic residues" evidence="10">
    <location>
        <begin position="103"/>
        <end position="112"/>
    </location>
</feature>
<dbReference type="GO" id="GO:0051539">
    <property type="term" value="F:4 iron, 4 sulfur cluster binding"/>
    <property type="evidence" value="ECO:0007669"/>
    <property type="project" value="UniProtKB-KW"/>
</dbReference>
<keyword evidence="6" id="KW-0408">Iron</keyword>
<dbReference type="Proteomes" id="UP001189624">
    <property type="component" value="Chromosome 1"/>
</dbReference>
<dbReference type="Pfam" id="PF15629">
    <property type="entry name" value="Perm-CXXC"/>
    <property type="match status" value="1"/>
</dbReference>
<evidence type="ECO:0000256" key="3">
    <source>
        <dbReference type="ARBA" id="ARBA00005646"/>
    </source>
</evidence>
<evidence type="ECO:0000313" key="12">
    <source>
        <dbReference type="EMBL" id="CAJ1887835.1"/>
    </source>
</evidence>
<dbReference type="GO" id="GO:0019104">
    <property type="term" value="F:DNA N-glycosylase activity"/>
    <property type="evidence" value="ECO:0007669"/>
    <property type="project" value="InterPro"/>
</dbReference>
<dbReference type="InterPro" id="IPR028924">
    <property type="entry name" value="Perm-CXXC"/>
</dbReference>
<feature type="compositionally biased region" description="Basic residues" evidence="10">
    <location>
        <begin position="1471"/>
        <end position="1495"/>
    </location>
</feature>